<feature type="transmembrane region" description="Helical" evidence="1">
    <location>
        <begin position="31"/>
        <end position="54"/>
    </location>
</feature>
<dbReference type="AlphaFoldDB" id="A0A1G6GJW4"/>
<keyword evidence="1" id="KW-1133">Transmembrane helix</keyword>
<proteinExistence type="predicted"/>
<keyword evidence="1" id="KW-0472">Membrane</keyword>
<name>A0A1G6GJW4_9MICO</name>
<gene>
    <name evidence="2" type="ORF">SAMN05216418_0347</name>
</gene>
<organism evidence="2 3">
    <name type="scientific">Microbacterium enclense</name>
    <dbReference type="NCBI Taxonomy" id="993073"/>
    <lineage>
        <taxon>Bacteria</taxon>
        <taxon>Bacillati</taxon>
        <taxon>Actinomycetota</taxon>
        <taxon>Actinomycetes</taxon>
        <taxon>Micrococcales</taxon>
        <taxon>Microbacteriaceae</taxon>
        <taxon>Microbacterium</taxon>
    </lineage>
</organism>
<dbReference type="EMBL" id="FMYG01000001">
    <property type="protein sequence ID" value="SDB82291.1"/>
    <property type="molecule type" value="Genomic_DNA"/>
</dbReference>
<evidence type="ECO:0000313" key="2">
    <source>
        <dbReference type="EMBL" id="SDB82291.1"/>
    </source>
</evidence>
<accession>A0A1G6GJW4</accession>
<sequence>MTSNVLAWAQPTPLRRTTFVATPADAGARRIYVAVTVTAALVSATAVGAIAPLVF</sequence>
<reference evidence="2 3" key="1">
    <citation type="submission" date="2016-09" db="EMBL/GenBank/DDBJ databases">
        <authorList>
            <person name="Capua I."/>
            <person name="De Benedictis P."/>
            <person name="Joannis T."/>
            <person name="Lombin L.H."/>
            <person name="Cattoli G."/>
        </authorList>
    </citation>
    <scope>NUCLEOTIDE SEQUENCE [LARGE SCALE GENOMIC DNA]</scope>
    <source>
        <strain evidence="2 3">NIO-1002</strain>
    </source>
</reference>
<evidence type="ECO:0000256" key="1">
    <source>
        <dbReference type="SAM" id="Phobius"/>
    </source>
</evidence>
<protein>
    <submittedName>
        <fullName evidence="2">Uncharacterized protein</fullName>
    </submittedName>
</protein>
<evidence type="ECO:0000313" key="3">
    <source>
        <dbReference type="Proteomes" id="UP000183203"/>
    </source>
</evidence>
<dbReference type="RefSeq" id="WP_167345212.1">
    <property type="nucleotide sequence ID" value="NZ_FMYG01000001.1"/>
</dbReference>
<keyword evidence="1" id="KW-0812">Transmembrane</keyword>
<dbReference type="Proteomes" id="UP000183203">
    <property type="component" value="Unassembled WGS sequence"/>
</dbReference>